<comment type="caution">
    <text evidence="3">The sequence shown here is derived from an EMBL/GenBank/DDBJ whole genome shotgun (WGS) entry which is preliminary data.</text>
</comment>
<protein>
    <recommendedName>
        <fullName evidence="5">Tetratricopeptide repeat protein</fullName>
    </recommendedName>
</protein>
<keyword evidence="4" id="KW-1185">Reference proteome</keyword>
<keyword evidence="2" id="KW-0812">Transmembrane</keyword>
<dbReference type="SMART" id="SM00028">
    <property type="entry name" value="TPR"/>
    <property type="match status" value="3"/>
</dbReference>
<dbReference type="InterPro" id="IPR011990">
    <property type="entry name" value="TPR-like_helical_dom_sf"/>
</dbReference>
<dbReference type="InterPro" id="IPR019734">
    <property type="entry name" value="TPR_rpt"/>
</dbReference>
<dbReference type="SUPFAM" id="SSF48452">
    <property type="entry name" value="TPR-like"/>
    <property type="match status" value="1"/>
</dbReference>
<evidence type="ECO:0008006" key="5">
    <source>
        <dbReference type="Google" id="ProtNLM"/>
    </source>
</evidence>
<evidence type="ECO:0000256" key="2">
    <source>
        <dbReference type="SAM" id="Phobius"/>
    </source>
</evidence>
<feature type="coiled-coil region" evidence="1">
    <location>
        <begin position="116"/>
        <end position="146"/>
    </location>
</feature>
<keyword evidence="2" id="KW-1133">Transmembrane helix</keyword>
<organism evidence="3 4">
    <name type="scientific">Rudanella paleaurantiibacter</name>
    <dbReference type="NCBI Taxonomy" id="2614655"/>
    <lineage>
        <taxon>Bacteria</taxon>
        <taxon>Pseudomonadati</taxon>
        <taxon>Bacteroidota</taxon>
        <taxon>Cytophagia</taxon>
        <taxon>Cytophagales</taxon>
        <taxon>Cytophagaceae</taxon>
        <taxon>Rudanella</taxon>
    </lineage>
</organism>
<dbReference type="EMBL" id="WELI01000019">
    <property type="protein sequence ID" value="KAB7725854.1"/>
    <property type="molecule type" value="Genomic_DNA"/>
</dbReference>
<evidence type="ECO:0000313" key="4">
    <source>
        <dbReference type="Proteomes" id="UP000488299"/>
    </source>
</evidence>
<dbReference type="RefSeq" id="WP_152127098.1">
    <property type="nucleotide sequence ID" value="NZ_WELI01000019.1"/>
</dbReference>
<keyword evidence="2" id="KW-0472">Membrane</keyword>
<name>A0A7J5TS34_9BACT</name>
<evidence type="ECO:0000256" key="1">
    <source>
        <dbReference type="SAM" id="Coils"/>
    </source>
</evidence>
<dbReference type="Gene3D" id="1.25.40.10">
    <property type="entry name" value="Tetratricopeptide repeat domain"/>
    <property type="match status" value="1"/>
</dbReference>
<dbReference type="Proteomes" id="UP000488299">
    <property type="component" value="Unassembled WGS sequence"/>
</dbReference>
<gene>
    <name evidence="3" type="ORF">F5984_25540</name>
</gene>
<evidence type="ECO:0000313" key="3">
    <source>
        <dbReference type="EMBL" id="KAB7725854.1"/>
    </source>
</evidence>
<accession>A0A7J5TS34</accession>
<feature type="transmembrane region" description="Helical" evidence="2">
    <location>
        <begin position="37"/>
        <end position="70"/>
    </location>
</feature>
<dbReference type="AlphaFoldDB" id="A0A7J5TS34"/>
<reference evidence="3 4" key="1">
    <citation type="submission" date="2019-10" db="EMBL/GenBank/DDBJ databases">
        <title>Rudanella paleaurantiibacter sp. nov., isolated from sludge.</title>
        <authorList>
            <person name="Xu S.Q."/>
        </authorList>
    </citation>
    <scope>NUCLEOTIDE SEQUENCE [LARGE SCALE GENOMIC DNA]</scope>
    <source>
        <strain evidence="3 4">HX-22-17</strain>
    </source>
</reference>
<keyword evidence="1" id="KW-0175">Coiled coil</keyword>
<feature type="transmembrane region" description="Helical" evidence="2">
    <location>
        <begin position="90"/>
        <end position="108"/>
    </location>
</feature>
<proteinExistence type="predicted"/>
<sequence length="315" mass="36125">MKKYVPKLIPKEHRVLPDYFKESIETTPNKAENTGDLLWNVLSLLSILAAIIVFSYHVGFSLSLLLFAFFASSWGKNRLERLLKFRFVPTLKLCTLGIMSFILIGNGFQYRDRIKQAEEDKRIAALAEQKAEVEAKRREVQRLDSVRTYLSKADNLLEKGAYAKAIYFYNQSGRFVSTDETDTQHRLHEGLANSYVRTKQYKLALQHYDELSRTSSLNGEQLYQQALCYQQVGRKTEAIAGFRQASEAGHRQATKLYDKLNPLVRKLLYYQTVCCDGSYSPSNAKGRGACSHHGGVCNWNKPIYETYRKYDVNGL</sequence>